<keyword evidence="5" id="KW-0210">Decarboxylase</keyword>
<dbReference type="Pfam" id="PF09349">
    <property type="entry name" value="OHCU_decarbox"/>
    <property type="match status" value="1"/>
</dbReference>
<evidence type="ECO:0000313" key="9">
    <source>
        <dbReference type="Proteomes" id="UP000013148"/>
    </source>
</evidence>
<comment type="caution">
    <text evidence="8">The sequence shown here is derived from an EMBL/GenBank/DDBJ whole genome shotgun (WGS) entry which is preliminary data.</text>
</comment>
<dbReference type="InterPro" id="IPR036778">
    <property type="entry name" value="OHCU_decarboxylase_sf"/>
</dbReference>
<dbReference type="GO" id="GO:0051997">
    <property type="term" value="F:2-oxo-4-hydroxy-4-carboxy-5-ureidoimidazoline decarboxylase activity"/>
    <property type="evidence" value="ECO:0007669"/>
    <property type="project" value="UniProtKB-EC"/>
</dbReference>
<dbReference type="InterPro" id="IPR017595">
    <property type="entry name" value="OHCU_decarboxylase-2"/>
</dbReference>
<evidence type="ECO:0000259" key="7">
    <source>
        <dbReference type="Pfam" id="PF09349"/>
    </source>
</evidence>
<evidence type="ECO:0000313" key="8">
    <source>
        <dbReference type="EMBL" id="ENV16244.1"/>
    </source>
</evidence>
<evidence type="ECO:0000256" key="5">
    <source>
        <dbReference type="ARBA" id="ARBA00022793"/>
    </source>
</evidence>
<accession>N8Y4I0</accession>
<dbReference type="GO" id="GO:0019628">
    <property type="term" value="P:urate catabolic process"/>
    <property type="evidence" value="ECO:0007669"/>
    <property type="project" value="TreeGrafter"/>
</dbReference>
<dbReference type="SUPFAM" id="SSF158694">
    <property type="entry name" value="UraD-Like"/>
    <property type="match status" value="1"/>
</dbReference>
<gene>
    <name evidence="8" type="ORF">F964_03179</name>
</gene>
<dbReference type="InterPro" id="IPR018020">
    <property type="entry name" value="OHCU_decarboxylase"/>
</dbReference>
<dbReference type="PANTHER" id="PTHR43466:SF1">
    <property type="entry name" value="2-OXO-4-HYDROXY-4-CARBOXY-5-UREIDOIMIDAZOLINE DECARBOXYLASE-RELATED"/>
    <property type="match status" value="1"/>
</dbReference>
<name>N8Y4I0_ACIGI</name>
<dbReference type="NCBIfam" id="NF010372">
    <property type="entry name" value="PRK13798.1"/>
    <property type="match status" value="1"/>
</dbReference>
<evidence type="ECO:0000256" key="6">
    <source>
        <dbReference type="ARBA" id="ARBA00023239"/>
    </source>
</evidence>
<keyword evidence="6" id="KW-0456">Lyase</keyword>
<comment type="pathway">
    <text evidence="2">Purine metabolism; urate degradation; (S)-allantoin from urate: step 3/3.</text>
</comment>
<dbReference type="NCBIfam" id="TIGR03180">
    <property type="entry name" value="UraD_2"/>
    <property type="match status" value="1"/>
</dbReference>
<reference evidence="8 9" key="1">
    <citation type="submission" date="2013-02" db="EMBL/GenBank/DDBJ databases">
        <title>The Genome Sequence of Acinetobacter guillouiae NIPH 991.</title>
        <authorList>
            <consortium name="The Broad Institute Genome Sequencing Platform"/>
            <consortium name="The Broad Institute Genome Sequencing Center for Infectious Disease"/>
            <person name="Cerqueira G."/>
            <person name="Feldgarden M."/>
            <person name="Courvalin P."/>
            <person name="Perichon B."/>
            <person name="Grillot-Courvalin C."/>
            <person name="Clermont D."/>
            <person name="Rocha E."/>
            <person name="Yoon E.-J."/>
            <person name="Nemec A."/>
            <person name="Walker B."/>
            <person name="Young S.K."/>
            <person name="Zeng Q."/>
            <person name="Gargeya S."/>
            <person name="Fitzgerald M."/>
            <person name="Haas B."/>
            <person name="Abouelleil A."/>
            <person name="Alvarado L."/>
            <person name="Arachchi H.M."/>
            <person name="Berlin A.M."/>
            <person name="Chapman S.B."/>
            <person name="Dewar J."/>
            <person name="Goldberg J."/>
            <person name="Griggs A."/>
            <person name="Gujja S."/>
            <person name="Hansen M."/>
            <person name="Howarth C."/>
            <person name="Imamovic A."/>
            <person name="Larimer J."/>
            <person name="McCowan C."/>
            <person name="Murphy C."/>
            <person name="Neiman D."/>
            <person name="Pearson M."/>
            <person name="Priest M."/>
            <person name="Roberts A."/>
            <person name="Saif S."/>
            <person name="Shea T."/>
            <person name="Sisk P."/>
            <person name="Sykes S."/>
            <person name="Wortman J."/>
            <person name="Nusbaum C."/>
            <person name="Birren B."/>
        </authorList>
    </citation>
    <scope>NUCLEOTIDE SEQUENCE [LARGE SCALE GENOMIC DNA]</scope>
    <source>
        <strain evidence="8 9">NIPH 991</strain>
    </source>
</reference>
<dbReference type="Proteomes" id="UP000013148">
    <property type="component" value="Unassembled WGS sequence"/>
</dbReference>
<sequence>MKIEEFNQASSEELTTLLKHCVHNPRWSDEILSQRPFDSIQALMDFAKAQASTWTWLEIANALATHPRIGEKKAQAVLSEKEQAFSNQEQSAIKQSTETQHALLQGNITYEKKFGHIFLIRAMGLDQTEILQALKYRLLNDPETEQRIVKQQLGEIAMLRLSQELSEDESLND</sequence>
<protein>
    <recommendedName>
        <fullName evidence="3">2-oxo-4-hydroxy-4-carboxy-5-ureidoimidazoline decarboxylase</fullName>
        <ecNumber evidence="3">4.1.1.97</ecNumber>
    </recommendedName>
</protein>
<proteinExistence type="predicted"/>
<dbReference type="PANTHER" id="PTHR43466">
    <property type="entry name" value="2-OXO-4-HYDROXY-4-CARBOXY-5-UREIDOIMIDAZOLINE DECARBOXYLASE-RELATED"/>
    <property type="match status" value="1"/>
</dbReference>
<organism evidence="8 9">
    <name type="scientific">Acinetobacter guillouiae NIPH 991</name>
    <dbReference type="NCBI Taxonomy" id="1217656"/>
    <lineage>
        <taxon>Bacteria</taxon>
        <taxon>Pseudomonadati</taxon>
        <taxon>Pseudomonadota</taxon>
        <taxon>Gammaproteobacteria</taxon>
        <taxon>Moraxellales</taxon>
        <taxon>Moraxellaceae</taxon>
        <taxon>Acinetobacter</taxon>
    </lineage>
</organism>
<dbReference type="HOGENOM" id="CLU_092522_2_1_6"/>
<comment type="catalytic activity">
    <reaction evidence="1">
        <text>5-hydroxy-2-oxo-4-ureido-2,5-dihydro-1H-imidazole-5-carboxylate + H(+) = (S)-allantoin + CO2</text>
        <dbReference type="Rhea" id="RHEA:26301"/>
        <dbReference type="ChEBI" id="CHEBI:15378"/>
        <dbReference type="ChEBI" id="CHEBI:15678"/>
        <dbReference type="ChEBI" id="CHEBI:16526"/>
        <dbReference type="ChEBI" id="CHEBI:58639"/>
        <dbReference type="EC" id="4.1.1.97"/>
    </reaction>
</comment>
<dbReference type="EMBL" id="APPJ01000012">
    <property type="protein sequence ID" value="ENV16244.1"/>
    <property type="molecule type" value="Genomic_DNA"/>
</dbReference>
<dbReference type="PATRIC" id="fig|1217656.3.peg.3124"/>
<keyword evidence="4" id="KW-0659">Purine metabolism</keyword>
<keyword evidence="9" id="KW-1185">Reference proteome</keyword>
<dbReference type="RefSeq" id="WP_004821668.1">
    <property type="nucleotide sequence ID" value="NZ_KB849456.1"/>
</dbReference>
<dbReference type="AlphaFoldDB" id="N8Y4I0"/>
<evidence type="ECO:0000256" key="3">
    <source>
        <dbReference type="ARBA" id="ARBA00012257"/>
    </source>
</evidence>
<evidence type="ECO:0000256" key="4">
    <source>
        <dbReference type="ARBA" id="ARBA00022631"/>
    </source>
</evidence>
<dbReference type="GO" id="GO:0006144">
    <property type="term" value="P:purine nucleobase metabolic process"/>
    <property type="evidence" value="ECO:0007669"/>
    <property type="project" value="UniProtKB-KW"/>
</dbReference>
<feature type="domain" description="Oxo-4-hydroxy-4-carboxy-5-ureidoimidazoline decarboxylase" evidence="7">
    <location>
        <begin position="7"/>
        <end position="161"/>
    </location>
</feature>
<evidence type="ECO:0000256" key="1">
    <source>
        <dbReference type="ARBA" id="ARBA00001163"/>
    </source>
</evidence>
<dbReference type="Gene3D" id="1.10.3330.10">
    <property type="entry name" value="Oxo-4-hydroxy-4-carboxy-5-ureidoimidazoline decarboxylase"/>
    <property type="match status" value="1"/>
</dbReference>
<dbReference type="EC" id="4.1.1.97" evidence="3"/>
<dbReference type="eggNOG" id="COG3195">
    <property type="taxonomic scope" value="Bacteria"/>
</dbReference>
<evidence type="ECO:0000256" key="2">
    <source>
        <dbReference type="ARBA" id="ARBA00004754"/>
    </source>
</evidence>